<keyword evidence="2" id="KW-1185">Reference proteome</keyword>
<accession>A0ABP4BQE6</accession>
<protein>
    <recommendedName>
        <fullName evidence="3">Sugar phosphate isomerase</fullName>
    </recommendedName>
</protein>
<organism evidence="1 2">
    <name type="scientific">Kribbella koreensis</name>
    <dbReference type="NCBI Taxonomy" id="57909"/>
    <lineage>
        <taxon>Bacteria</taxon>
        <taxon>Bacillati</taxon>
        <taxon>Actinomycetota</taxon>
        <taxon>Actinomycetes</taxon>
        <taxon>Propionibacteriales</taxon>
        <taxon>Kribbellaceae</taxon>
        <taxon>Kribbella</taxon>
    </lineage>
</organism>
<proteinExistence type="predicted"/>
<dbReference type="NCBIfam" id="NF035938">
    <property type="entry name" value="EboA_domain"/>
    <property type="match status" value="1"/>
</dbReference>
<sequence>MTGEGVPPAGAADEQSGRPVVGVLSEAGTPAVELELLLPATARAWLAAARQGPLATAFPAAARKVGHERLSAAWTTDQAVRALLLVGAPADEVLAVYRYGDTAEKLAVLHALSVVDIANGLQDQAVPVVEDALRTNDQRLVAAALGPYATEHLSQHAFRHAVLKCVFANIPLAVVDGLPKRVDPELIRMMTDFAAERSAAGRAIPADLEAYLNTPP</sequence>
<dbReference type="Proteomes" id="UP001500542">
    <property type="component" value="Unassembled WGS sequence"/>
</dbReference>
<evidence type="ECO:0008006" key="3">
    <source>
        <dbReference type="Google" id="ProtNLM"/>
    </source>
</evidence>
<gene>
    <name evidence="1" type="ORF">GCM10009554_57700</name>
</gene>
<evidence type="ECO:0000313" key="1">
    <source>
        <dbReference type="EMBL" id="GAA0953396.1"/>
    </source>
</evidence>
<dbReference type="InterPro" id="IPR047715">
    <property type="entry name" value="EboA_dom"/>
</dbReference>
<name>A0ABP4BQE6_9ACTN</name>
<dbReference type="RefSeq" id="WP_343976955.1">
    <property type="nucleotide sequence ID" value="NZ_BAAAHK010000014.1"/>
</dbReference>
<dbReference type="EMBL" id="BAAAHK010000014">
    <property type="protein sequence ID" value="GAA0953396.1"/>
    <property type="molecule type" value="Genomic_DNA"/>
</dbReference>
<evidence type="ECO:0000313" key="2">
    <source>
        <dbReference type="Proteomes" id="UP001500542"/>
    </source>
</evidence>
<comment type="caution">
    <text evidence="1">The sequence shown here is derived from an EMBL/GenBank/DDBJ whole genome shotgun (WGS) entry which is preliminary data.</text>
</comment>
<reference evidence="2" key="1">
    <citation type="journal article" date="2019" name="Int. J. Syst. Evol. Microbiol.">
        <title>The Global Catalogue of Microorganisms (GCM) 10K type strain sequencing project: providing services to taxonomists for standard genome sequencing and annotation.</title>
        <authorList>
            <consortium name="The Broad Institute Genomics Platform"/>
            <consortium name="The Broad Institute Genome Sequencing Center for Infectious Disease"/>
            <person name="Wu L."/>
            <person name="Ma J."/>
        </authorList>
    </citation>
    <scope>NUCLEOTIDE SEQUENCE [LARGE SCALE GENOMIC DNA]</scope>
    <source>
        <strain evidence="2">JCM 10977</strain>
    </source>
</reference>